<name>A0A0A0C1W4_9CELL</name>
<dbReference type="Proteomes" id="UP000054314">
    <property type="component" value="Unassembled WGS sequence"/>
</dbReference>
<sequence length="114" mass="13075">MPREVWKGKPTTRRYSEEEKAAAVRMVRDLRAELGTEHGTVQRVASQLGYGTESVRQWVRQADIDGGRAPGVTSAENARLRELEQENRELRRANEILRRAASFFGAELDRQHKK</sequence>
<dbReference type="Pfam" id="PF01527">
    <property type="entry name" value="HTH_Tnp_1"/>
    <property type="match status" value="1"/>
</dbReference>
<dbReference type="Gene3D" id="1.10.10.10">
    <property type="entry name" value="Winged helix-like DNA-binding domain superfamily/Winged helix DNA-binding domain"/>
    <property type="match status" value="1"/>
</dbReference>
<evidence type="ECO:0000313" key="2">
    <source>
        <dbReference type="EMBL" id="KGM13972.1"/>
    </source>
</evidence>
<comment type="caution">
    <text evidence="2">The sequence shown here is derived from an EMBL/GenBank/DDBJ whole genome shotgun (WGS) entry which is preliminary data.</text>
</comment>
<evidence type="ECO:0000256" key="1">
    <source>
        <dbReference type="SAM" id="Coils"/>
    </source>
</evidence>
<feature type="coiled-coil region" evidence="1">
    <location>
        <begin position="73"/>
        <end position="100"/>
    </location>
</feature>
<dbReference type="GO" id="GO:0006313">
    <property type="term" value="P:DNA transposition"/>
    <property type="evidence" value="ECO:0007669"/>
    <property type="project" value="InterPro"/>
</dbReference>
<proteinExistence type="predicted"/>
<dbReference type="GO" id="GO:0003677">
    <property type="term" value="F:DNA binding"/>
    <property type="evidence" value="ECO:0007669"/>
    <property type="project" value="InterPro"/>
</dbReference>
<dbReference type="InterPro" id="IPR009057">
    <property type="entry name" value="Homeodomain-like_sf"/>
</dbReference>
<reference evidence="2 3" key="1">
    <citation type="submission" date="2013-08" db="EMBL/GenBank/DDBJ databases">
        <title>Genome sequencing of Cellulomonas bogoriensis 69B4.</title>
        <authorList>
            <person name="Chen F."/>
            <person name="Li Y."/>
            <person name="Wang G."/>
        </authorList>
    </citation>
    <scope>NUCLEOTIDE SEQUENCE [LARGE SCALE GENOMIC DNA]</scope>
    <source>
        <strain evidence="2 3">69B4</strain>
    </source>
</reference>
<dbReference type="EMBL" id="AXCZ01000017">
    <property type="protein sequence ID" value="KGM13972.1"/>
    <property type="molecule type" value="Genomic_DNA"/>
</dbReference>
<gene>
    <name evidence="2" type="ORF">N869_06835</name>
</gene>
<dbReference type="SUPFAM" id="SSF46689">
    <property type="entry name" value="Homeodomain-like"/>
    <property type="match status" value="1"/>
</dbReference>
<dbReference type="InterPro" id="IPR036388">
    <property type="entry name" value="WH-like_DNA-bd_sf"/>
</dbReference>
<dbReference type="AlphaFoldDB" id="A0A0A0C1W4"/>
<keyword evidence="3" id="KW-1185">Reference proteome</keyword>
<accession>A0A0A0C1W4</accession>
<dbReference type="InterPro" id="IPR002514">
    <property type="entry name" value="Transposase_8"/>
</dbReference>
<evidence type="ECO:0000313" key="3">
    <source>
        <dbReference type="Proteomes" id="UP000054314"/>
    </source>
</evidence>
<organism evidence="2 3">
    <name type="scientific">Cellulomonas bogoriensis 69B4 = DSM 16987</name>
    <dbReference type="NCBI Taxonomy" id="1386082"/>
    <lineage>
        <taxon>Bacteria</taxon>
        <taxon>Bacillati</taxon>
        <taxon>Actinomycetota</taxon>
        <taxon>Actinomycetes</taxon>
        <taxon>Micrococcales</taxon>
        <taxon>Cellulomonadaceae</taxon>
        <taxon>Cellulomonas</taxon>
    </lineage>
</organism>
<keyword evidence="1" id="KW-0175">Coiled coil</keyword>
<dbReference type="GO" id="GO:0004803">
    <property type="term" value="F:transposase activity"/>
    <property type="evidence" value="ECO:0007669"/>
    <property type="project" value="InterPro"/>
</dbReference>
<protein>
    <submittedName>
        <fullName evidence="2">Transposase</fullName>
    </submittedName>
</protein>